<organism evidence="2 3">
    <name type="scientific">Dentiscutata erythropus</name>
    <dbReference type="NCBI Taxonomy" id="1348616"/>
    <lineage>
        <taxon>Eukaryota</taxon>
        <taxon>Fungi</taxon>
        <taxon>Fungi incertae sedis</taxon>
        <taxon>Mucoromycota</taxon>
        <taxon>Glomeromycotina</taxon>
        <taxon>Glomeromycetes</taxon>
        <taxon>Diversisporales</taxon>
        <taxon>Gigasporaceae</taxon>
        <taxon>Dentiscutata</taxon>
    </lineage>
</organism>
<feature type="region of interest" description="Disordered" evidence="1">
    <location>
        <begin position="62"/>
        <end position="94"/>
    </location>
</feature>
<evidence type="ECO:0000256" key="1">
    <source>
        <dbReference type="SAM" id="MobiDB-lite"/>
    </source>
</evidence>
<keyword evidence="3" id="KW-1185">Reference proteome</keyword>
<dbReference type="EMBL" id="CAJVPY010023465">
    <property type="protein sequence ID" value="CAG8785082.1"/>
    <property type="molecule type" value="Genomic_DNA"/>
</dbReference>
<evidence type="ECO:0000313" key="3">
    <source>
        <dbReference type="Proteomes" id="UP000789405"/>
    </source>
</evidence>
<protein>
    <submittedName>
        <fullName evidence="2">12972_t:CDS:1</fullName>
    </submittedName>
</protein>
<proteinExistence type="predicted"/>
<feature type="non-terminal residue" evidence="2">
    <location>
        <position position="94"/>
    </location>
</feature>
<feature type="compositionally biased region" description="Low complexity" evidence="1">
    <location>
        <begin position="73"/>
        <end position="85"/>
    </location>
</feature>
<gene>
    <name evidence="2" type="ORF">DERYTH_LOCUS20227</name>
</gene>
<dbReference type="AlphaFoldDB" id="A0A9N9P3M7"/>
<accession>A0A9N9P3M7</accession>
<evidence type="ECO:0000313" key="2">
    <source>
        <dbReference type="EMBL" id="CAG8785082.1"/>
    </source>
</evidence>
<reference evidence="2" key="1">
    <citation type="submission" date="2021-06" db="EMBL/GenBank/DDBJ databases">
        <authorList>
            <person name="Kallberg Y."/>
            <person name="Tangrot J."/>
            <person name="Rosling A."/>
        </authorList>
    </citation>
    <scope>NUCLEOTIDE SEQUENCE</scope>
    <source>
        <strain evidence="2">MA453B</strain>
    </source>
</reference>
<dbReference type="Proteomes" id="UP000789405">
    <property type="component" value="Unassembled WGS sequence"/>
</dbReference>
<name>A0A9N9P3M7_9GLOM</name>
<comment type="caution">
    <text evidence="2">The sequence shown here is derived from an EMBL/GenBank/DDBJ whole genome shotgun (WGS) entry which is preliminary data.</text>
</comment>
<sequence>KLFKNELYIYAKDISYIDIQTLTKKRILNPTDPQVSPSSSNITRNKLLSAYQSICEEPEKNLKDLTLTNMTNSDTTDSQLSDSSQKNSQQAKHP</sequence>